<feature type="transmembrane region" description="Helical" evidence="1">
    <location>
        <begin position="7"/>
        <end position="30"/>
    </location>
</feature>
<dbReference type="EMBL" id="PXXO01000002">
    <property type="protein sequence ID" value="PSJ06885.1"/>
    <property type="molecule type" value="Genomic_DNA"/>
</dbReference>
<keyword evidence="1" id="KW-1133">Transmembrane helix</keyword>
<sequence>MTGNLQAIGFLFSWVLGWGIGGSLIDAGLIQAGVYSLETGQLGTLTTFVLWTLLWGAAGAWLYRRFTTTTPESGSPD</sequence>
<protein>
    <submittedName>
        <fullName evidence="2">Uncharacterized protein</fullName>
    </submittedName>
</protein>
<gene>
    <name evidence="2" type="ORF">C7K55_02670</name>
</gene>
<dbReference type="Proteomes" id="UP000243002">
    <property type="component" value="Unassembled WGS sequence"/>
</dbReference>
<keyword evidence="1" id="KW-0812">Transmembrane</keyword>
<feature type="transmembrane region" description="Helical" evidence="1">
    <location>
        <begin position="42"/>
        <end position="63"/>
    </location>
</feature>
<proteinExistence type="predicted"/>
<dbReference type="RefSeq" id="WP_106501857.1">
    <property type="nucleotide sequence ID" value="NZ_PXXO01000002.1"/>
</dbReference>
<keyword evidence="1" id="KW-0472">Membrane</keyword>
<name>A0A2P7N090_9CYAN</name>
<comment type="caution">
    <text evidence="2">The sequence shown here is derived from an EMBL/GenBank/DDBJ whole genome shotgun (WGS) entry which is preliminary data.</text>
</comment>
<organism evidence="2 3">
    <name type="scientific">Cyanobium usitatum str. Tous</name>
    <dbReference type="NCBI Taxonomy" id="2116684"/>
    <lineage>
        <taxon>Bacteria</taxon>
        <taxon>Bacillati</taxon>
        <taxon>Cyanobacteriota</taxon>
        <taxon>Cyanophyceae</taxon>
        <taxon>Synechococcales</taxon>
        <taxon>Prochlorococcaceae</taxon>
        <taxon>Cyanobium</taxon>
    </lineage>
</organism>
<dbReference type="AlphaFoldDB" id="A0A2P7N090"/>
<evidence type="ECO:0000313" key="3">
    <source>
        <dbReference type="Proteomes" id="UP000243002"/>
    </source>
</evidence>
<keyword evidence="3" id="KW-1185">Reference proteome</keyword>
<evidence type="ECO:0000313" key="2">
    <source>
        <dbReference type="EMBL" id="PSJ06885.1"/>
    </source>
</evidence>
<dbReference type="OrthoDB" id="558694at2"/>
<accession>A0A2P7N090</accession>
<evidence type="ECO:0000256" key="1">
    <source>
        <dbReference type="SAM" id="Phobius"/>
    </source>
</evidence>
<reference evidence="2 3" key="1">
    <citation type="journal article" date="2018" name="Environ. Microbiol.">
        <title>Ecological and genomic features of two widespread freshwater picocyanobacteria.</title>
        <authorList>
            <person name="Cabello-Yeves P.J."/>
            <person name="Picazo A."/>
            <person name="Camacho A."/>
            <person name="Callieri C."/>
            <person name="Rosselli R."/>
            <person name="Roda-Garcia J.J."/>
            <person name="Coutinho F.H."/>
            <person name="Rodriguez-Valera F."/>
        </authorList>
    </citation>
    <scope>NUCLEOTIDE SEQUENCE [LARGE SCALE GENOMIC DNA]</scope>
    <source>
        <strain evidence="2 3">Tous</strain>
    </source>
</reference>